<evidence type="ECO:0000313" key="2">
    <source>
        <dbReference type="Proteomes" id="UP000811609"/>
    </source>
</evidence>
<dbReference type="EMBL" id="CM031809">
    <property type="protein sequence ID" value="KAG6666509.1"/>
    <property type="molecule type" value="Genomic_DNA"/>
</dbReference>
<protein>
    <submittedName>
        <fullName evidence="1">Uncharacterized protein</fullName>
    </submittedName>
</protein>
<reference evidence="1" key="1">
    <citation type="submission" date="2020-12" db="EMBL/GenBank/DDBJ databases">
        <title>WGS assembly of Carya illinoinensis cv. Pawnee.</title>
        <authorList>
            <person name="Platts A."/>
            <person name="Shu S."/>
            <person name="Wright S."/>
            <person name="Barry K."/>
            <person name="Edger P."/>
            <person name="Pires J.C."/>
            <person name="Schmutz J."/>
        </authorList>
    </citation>
    <scope>NUCLEOTIDE SEQUENCE</scope>
    <source>
        <tissue evidence="1">Leaf</tissue>
    </source>
</reference>
<dbReference type="Proteomes" id="UP000811609">
    <property type="component" value="Chromosome 1"/>
</dbReference>
<sequence>MGSRIIVPEVGSKIFGLYIGQFPNDEPTVKIMLQERKGGGDEVGFGLQEREGGGDGVWL</sequence>
<name>A0A8T1RIP6_CARIL</name>
<proteinExistence type="predicted"/>
<comment type="caution">
    <text evidence="1">The sequence shown here is derived from an EMBL/GenBank/DDBJ whole genome shotgun (WGS) entry which is preliminary data.</text>
</comment>
<dbReference type="AlphaFoldDB" id="A0A8T1RIP6"/>
<organism evidence="1 2">
    <name type="scientific">Carya illinoinensis</name>
    <name type="common">Pecan</name>
    <dbReference type="NCBI Taxonomy" id="32201"/>
    <lineage>
        <taxon>Eukaryota</taxon>
        <taxon>Viridiplantae</taxon>
        <taxon>Streptophyta</taxon>
        <taxon>Embryophyta</taxon>
        <taxon>Tracheophyta</taxon>
        <taxon>Spermatophyta</taxon>
        <taxon>Magnoliopsida</taxon>
        <taxon>eudicotyledons</taxon>
        <taxon>Gunneridae</taxon>
        <taxon>Pentapetalae</taxon>
        <taxon>rosids</taxon>
        <taxon>fabids</taxon>
        <taxon>Fagales</taxon>
        <taxon>Juglandaceae</taxon>
        <taxon>Carya</taxon>
    </lineage>
</organism>
<gene>
    <name evidence="1" type="ORF">CIPAW_01G035400</name>
</gene>
<evidence type="ECO:0000313" key="1">
    <source>
        <dbReference type="EMBL" id="KAG6666509.1"/>
    </source>
</evidence>
<accession>A0A8T1RIP6</accession>
<keyword evidence="2" id="KW-1185">Reference proteome</keyword>